<accession>A0A238C3M4</accession>
<reference evidence="1 2" key="1">
    <citation type="submission" date="2015-12" db="EMBL/GenBank/DDBJ databases">
        <title>Draft genome of the nematode, Onchocerca flexuosa.</title>
        <authorList>
            <person name="Mitreva M."/>
        </authorList>
    </citation>
    <scope>NUCLEOTIDE SEQUENCE [LARGE SCALE GENOMIC DNA]</scope>
    <source>
        <strain evidence="1">Red Deer</strain>
    </source>
</reference>
<dbReference type="AlphaFoldDB" id="A0A238C3M4"/>
<dbReference type="Proteomes" id="UP000242913">
    <property type="component" value="Unassembled WGS sequence"/>
</dbReference>
<evidence type="ECO:0000313" key="2">
    <source>
        <dbReference type="Proteomes" id="UP000242913"/>
    </source>
</evidence>
<sequence length="136" mass="15507">MGTVMDGTKKMIICDNRRQQKATRQQLVKRGKIRVDEVKVPVKPALTISHRDTHTYTHTDTNYFLKQQSPSFETNSFPIIKCIGRQLVESSSNRKLQSKMYGVTIYADHTFICNNITQAYLSTGCNVRLTGILHNS</sequence>
<gene>
    <name evidence="1" type="ORF">X798_00580</name>
</gene>
<name>A0A238C3M4_9BILA</name>
<proteinExistence type="predicted"/>
<organism evidence="1 2">
    <name type="scientific">Onchocerca flexuosa</name>
    <dbReference type="NCBI Taxonomy" id="387005"/>
    <lineage>
        <taxon>Eukaryota</taxon>
        <taxon>Metazoa</taxon>
        <taxon>Ecdysozoa</taxon>
        <taxon>Nematoda</taxon>
        <taxon>Chromadorea</taxon>
        <taxon>Rhabditida</taxon>
        <taxon>Spirurina</taxon>
        <taxon>Spiruromorpha</taxon>
        <taxon>Filarioidea</taxon>
        <taxon>Onchocercidae</taxon>
        <taxon>Onchocerca</taxon>
    </lineage>
</organism>
<evidence type="ECO:0000313" key="1">
    <source>
        <dbReference type="EMBL" id="OZC12061.1"/>
    </source>
</evidence>
<protein>
    <submittedName>
        <fullName evidence="1">Uncharacterized protein</fullName>
    </submittedName>
</protein>
<dbReference type="EMBL" id="KZ269978">
    <property type="protein sequence ID" value="OZC12061.1"/>
    <property type="molecule type" value="Genomic_DNA"/>
</dbReference>
<keyword evidence="2" id="KW-1185">Reference proteome</keyword>